<evidence type="ECO:0000256" key="1">
    <source>
        <dbReference type="ARBA" id="ARBA00006174"/>
    </source>
</evidence>
<protein>
    <submittedName>
        <fullName evidence="4">MmgE/PrpD family protein</fullName>
    </submittedName>
</protein>
<dbReference type="InterPro" id="IPR005656">
    <property type="entry name" value="MmgE_PrpD"/>
</dbReference>
<dbReference type="InterPro" id="IPR042183">
    <property type="entry name" value="MmgE/PrpD_sf_1"/>
</dbReference>
<organism evidence="4 5">
    <name type="scientific">Paraburkholderia tagetis</name>
    <dbReference type="NCBI Taxonomy" id="2913261"/>
    <lineage>
        <taxon>Bacteria</taxon>
        <taxon>Pseudomonadati</taxon>
        <taxon>Pseudomonadota</taxon>
        <taxon>Betaproteobacteria</taxon>
        <taxon>Burkholderiales</taxon>
        <taxon>Burkholderiaceae</taxon>
        <taxon>Paraburkholderia</taxon>
    </lineage>
</organism>
<keyword evidence="5" id="KW-1185">Reference proteome</keyword>
<dbReference type="Pfam" id="PF19305">
    <property type="entry name" value="MmgE_PrpD_C"/>
    <property type="match status" value="1"/>
</dbReference>
<dbReference type="EMBL" id="JAKLJA010000007">
    <property type="protein sequence ID" value="MCG5073963.1"/>
    <property type="molecule type" value="Genomic_DNA"/>
</dbReference>
<dbReference type="PANTHER" id="PTHR16943">
    <property type="entry name" value="2-METHYLCITRATE DEHYDRATASE-RELATED"/>
    <property type="match status" value="1"/>
</dbReference>
<accession>A0A9X1RM00</accession>
<dbReference type="Gene3D" id="1.10.4100.10">
    <property type="entry name" value="2-methylcitrate dehydratase PrpD"/>
    <property type="match status" value="1"/>
</dbReference>
<dbReference type="SUPFAM" id="SSF103378">
    <property type="entry name" value="2-methylcitrate dehydratase PrpD"/>
    <property type="match status" value="1"/>
</dbReference>
<proteinExistence type="inferred from homology"/>
<comment type="caution">
    <text evidence="4">The sequence shown here is derived from an EMBL/GenBank/DDBJ whole genome shotgun (WGS) entry which is preliminary data.</text>
</comment>
<feature type="domain" description="MmgE/PrpD N-terminal" evidence="2">
    <location>
        <begin position="8"/>
        <end position="251"/>
    </location>
</feature>
<comment type="similarity">
    <text evidence="1">Belongs to the PrpD family.</text>
</comment>
<dbReference type="PANTHER" id="PTHR16943:SF8">
    <property type="entry name" value="2-METHYLCITRATE DEHYDRATASE"/>
    <property type="match status" value="1"/>
</dbReference>
<dbReference type="InterPro" id="IPR036148">
    <property type="entry name" value="MmgE/PrpD_sf"/>
</dbReference>
<evidence type="ECO:0000313" key="4">
    <source>
        <dbReference type="EMBL" id="MCG5073963.1"/>
    </source>
</evidence>
<evidence type="ECO:0000313" key="5">
    <source>
        <dbReference type="Proteomes" id="UP001139308"/>
    </source>
</evidence>
<dbReference type="Proteomes" id="UP001139308">
    <property type="component" value="Unassembled WGS sequence"/>
</dbReference>
<dbReference type="InterPro" id="IPR042188">
    <property type="entry name" value="MmgE/PrpD_sf_2"/>
</dbReference>
<dbReference type="AlphaFoldDB" id="A0A9X1RM00"/>
<reference evidence="4" key="1">
    <citation type="submission" date="2022-01" db="EMBL/GenBank/DDBJ databases">
        <title>Genome sequence and assembly of Parabukholderia sp. RG36.</title>
        <authorList>
            <person name="Chhetri G."/>
        </authorList>
    </citation>
    <scope>NUCLEOTIDE SEQUENCE</scope>
    <source>
        <strain evidence="4">RG36</strain>
    </source>
</reference>
<evidence type="ECO:0000259" key="3">
    <source>
        <dbReference type="Pfam" id="PF19305"/>
    </source>
</evidence>
<dbReference type="Gene3D" id="3.30.1330.120">
    <property type="entry name" value="2-methylcitrate dehydratase PrpD"/>
    <property type="match status" value="1"/>
</dbReference>
<dbReference type="GO" id="GO:0016829">
    <property type="term" value="F:lyase activity"/>
    <property type="evidence" value="ECO:0007669"/>
    <property type="project" value="InterPro"/>
</dbReference>
<dbReference type="Pfam" id="PF03972">
    <property type="entry name" value="MmgE_PrpD_N"/>
    <property type="match status" value="1"/>
</dbReference>
<dbReference type="InterPro" id="IPR045336">
    <property type="entry name" value="MmgE_PrpD_N"/>
</dbReference>
<gene>
    <name evidence="4" type="ORF">L5014_11430</name>
</gene>
<dbReference type="InterPro" id="IPR045337">
    <property type="entry name" value="MmgE_PrpD_C"/>
</dbReference>
<name>A0A9X1RM00_9BURK</name>
<dbReference type="RefSeq" id="WP_238463738.1">
    <property type="nucleotide sequence ID" value="NZ_JAKLJA010000007.1"/>
</dbReference>
<evidence type="ECO:0000259" key="2">
    <source>
        <dbReference type="Pfam" id="PF03972"/>
    </source>
</evidence>
<sequence length="480" mass="50520">MIDHPSRTLAAFAATLDFDAIPAMVVERTVNLYVDWLGSALGGKGARPVETIARFARAAHGAPSPQDTCDVVIDRSRSTPYFAAMMNAAASHFVEQDDVHNGSVLHPATVVFPVALALAQAMGASGREFIAASVAGYEVGIRVGEFMGRSHYKIFHTTGTVGTIAAVAAAGRLLKLTPGQMLDAFGSAGTQASGLWEFLRDAADSKQLHTAMAAANGLMAAQLAADGFRGAQRILEGAQGMAAGMSSDADPAKLVDRLGERWATVETSFKYHAACRHTHPAADALLAAMTGHRLAPDDIAAVTAHVHQGAIDVLGSVTVPNTVHQAKFNMGTVLGLCAYRGYAGVNEFEHGYAQAEIAAFRERVTMAFDEEVDRAYPARWIGKVTVTTRDGRTLHARVDEPKGDPGNTLSREELATKFVRLAAFSHAASEGEARALLDAAWRIADAGRVGALFGASDVRDVRDVSDVSGAGANAASKVRA</sequence>
<feature type="domain" description="MmgE/PrpD C-terminal" evidence="3">
    <location>
        <begin position="272"/>
        <end position="442"/>
    </location>
</feature>